<evidence type="ECO:0000313" key="2">
    <source>
        <dbReference type="Proteomes" id="UP000672011"/>
    </source>
</evidence>
<dbReference type="EMBL" id="CP072842">
    <property type="protein sequence ID" value="QTV05328.1"/>
    <property type="molecule type" value="Genomic_DNA"/>
</dbReference>
<protein>
    <submittedName>
        <fullName evidence="1">Uncharacterized protein</fullName>
    </submittedName>
</protein>
<organism evidence="1 2">
    <name type="scientific">Faecalibacter bovis</name>
    <dbReference type="NCBI Taxonomy" id="2898187"/>
    <lineage>
        <taxon>Bacteria</taxon>
        <taxon>Pseudomonadati</taxon>
        <taxon>Bacteroidota</taxon>
        <taxon>Flavobacteriia</taxon>
        <taxon>Flavobacteriales</taxon>
        <taxon>Weeksellaceae</taxon>
        <taxon>Faecalibacter</taxon>
    </lineage>
</organism>
<reference evidence="2" key="2">
    <citation type="submission" date="2021-04" db="EMBL/GenBank/DDBJ databases">
        <title>Taxonomy of Flavobacteriaceae bacterium ZY171143.</title>
        <authorList>
            <person name="Li F."/>
        </authorList>
    </citation>
    <scope>NUCLEOTIDE SEQUENCE [LARGE SCALE GENOMIC DNA]</scope>
    <source>
        <strain evidence="2">ZY171143</strain>
    </source>
</reference>
<name>A0ABX7XBQ0_9FLAO</name>
<gene>
    <name evidence="1" type="ORF">J9309_11170</name>
</gene>
<reference evidence="1 2" key="1">
    <citation type="journal article" date="2021" name="Int. J. Syst. Evol. Microbiol.">
        <title>Faecalibacter bovis sp. nov., isolated from cow faeces.</title>
        <authorList>
            <person name="Li F."/>
            <person name="Zhao W."/>
            <person name="Hong Q."/>
            <person name="Shao Q."/>
            <person name="Song J."/>
            <person name="Yang S."/>
        </authorList>
    </citation>
    <scope>NUCLEOTIDE SEQUENCE [LARGE SCALE GENOMIC DNA]</scope>
    <source>
        <strain evidence="1 2">ZY171143</strain>
    </source>
</reference>
<keyword evidence="2" id="KW-1185">Reference proteome</keyword>
<proteinExistence type="predicted"/>
<accession>A0ABX7XBQ0</accession>
<evidence type="ECO:0000313" key="1">
    <source>
        <dbReference type="EMBL" id="QTV05328.1"/>
    </source>
</evidence>
<sequence length="128" mass="15264">MMNTLQQMFRLGETEFEKLKSNYNLQEFSLEINCFDIGEGFEIIFNNDSVKDSIQSFNTNLNTLENKVLIEDYIAISLFNEKGVRLYKHESKRNNFKTNSIFEVINQPEKYPNYVDENTIPWWKSEKK</sequence>
<dbReference type="Proteomes" id="UP000672011">
    <property type="component" value="Chromosome"/>
</dbReference>
<dbReference type="RefSeq" id="WP_230475959.1">
    <property type="nucleotide sequence ID" value="NZ_CP072842.1"/>
</dbReference>